<name>A0A396I5J0_MEDTR</name>
<dbReference type="Proteomes" id="UP000265566">
    <property type="component" value="Chromosome 4"/>
</dbReference>
<gene>
    <name evidence="2" type="ORF">MtrunA17_Chr4g0020631</name>
</gene>
<evidence type="ECO:0000313" key="2">
    <source>
        <dbReference type="EMBL" id="RHN60023.1"/>
    </source>
</evidence>
<dbReference type="Gramene" id="rna22213">
    <property type="protein sequence ID" value="RHN60023.1"/>
    <property type="gene ID" value="gene22213"/>
</dbReference>
<dbReference type="AlphaFoldDB" id="A0A396I5J0"/>
<feature type="region of interest" description="Disordered" evidence="1">
    <location>
        <begin position="187"/>
        <end position="225"/>
    </location>
</feature>
<reference evidence="3" key="1">
    <citation type="journal article" date="2018" name="Nat. Plants">
        <title>Whole-genome landscape of Medicago truncatula symbiotic genes.</title>
        <authorList>
            <person name="Pecrix Y."/>
            <person name="Staton S.E."/>
            <person name="Sallet E."/>
            <person name="Lelandais-Briere C."/>
            <person name="Moreau S."/>
            <person name="Carrere S."/>
            <person name="Blein T."/>
            <person name="Jardinaud M.F."/>
            <person name="Latrasse D."/>
            <person name="Zouine M."/>
            <person name="Zahm M."/>
            <person name="Kreplak J."/>
            <person name="Mayjonade B."/>
            <person name="Satge C."/>
            <person name="Perez M."/>
            <person name="Cauet S."/>
            <person name="Marande W."/>
            <person name="Chantry-Darmon C."/>
            <person name="Lopez-Roques C."/>
            <person name="Bouchez O."/>
            <person name="Berard A."/>
            <person name="Debelle F."/>
            <person name="Munos S."/>
            <person name="Bendahmane A."/>
            <person name="Berges H."/>
            <person name="Niebel A."/>
            <person name="Buitink J."/>
            <person name="Frugier F."/>
            <person name="Benhamed M."/>
            <person name="Crespi M."/>
            <person name="Gouzy J."/>
            <person name="Gamas P."/>
        </authorList>
    </citation>
    <scope>NUCLEOTIDE SEQUENCE [LARGE SCALE GENOMIC DNA]</scope>
    <source>
        <strain evidence="3">cv. Jemalong A17</strain>
    </source>
</reference>
<proteinExistence type="predicted"/>
<feature type="compositionally biased region" description="Acidic residues" evidence="1">
    <location>
        <begin position="189"/>
        <end position="199"/>
    </location>
</feature>
<dbReference type="EMBL" id="PSQE01000004">
    <property type="protein sequence ID" value="RHN60023.1"/>
    <property type="molecule type" value="Genomic_DNA"/>
</dbReference>
<feature type="compositionally biased region" description="Basic and acidic residues" evidence="1">
    <location>
        <begin position="1"/>
        <end position="12"/>
    </location>
</feature>
<organism evidence="2 3">
    <name type="scientific">Medicago truncatula</name>
    <name type="common">Barrel medic</name>
    <name type="synonym">Medicago tribuloides</name>
    <dbReference type="NCBI Taxonomy" id="3880"/>
    <lineage>
        <taxon>Eukaryota</taxon>
        <taxon>Viridiplantae</taxon>
        <taxon>Streptophyta</taxon>
        <taxon>Embryophyta</taxon>
        <taxon>Tracheophyta</taxon>
        <taxon>Spermatophyta</taxon>
        <taxon>Magnoliopsida</taxon>
        <taxon>eudicotyledons</taxon>
        <taxon>Gunneridae</taxon>
        <taxon>Pentapetalae</taxon>
        <taxon>rosids</taxon>
        <taxon>fabids</taxon>
        <taxon>Fabales</taxon>
        <taxon>Fabaceae</taxon>
        <taxon>Papilionoideae</taxon>
        <taxon>50 kb inversion clade</taxon>
        <taxon>NPAAA clade</taxon>
        <taxon>Hologalegina</taxon>
        <taxon>IRL clade</taxon>
        <taxon>Trifolieae</taxon>
        <taxon>Medicago</taxon>
    </lineage>
</organism>
<feature type="region of interest" description="Disordered" evidence="1">
    <location>
        <begin position="64"/>
        <end position="88"/>
    </location>
</feature>
<accession>A0A396I5J0</accession>
<evidence type="ECO:0000313" key="3">
    <source>
        <dbReference type="Proteomes" id="UP000265566"/>
    </source>
</evidence>
<protein>
    <submittedName>
        <fullName evidence="2">Uncharacterized protein</fullName>
    </submittedName>
</protein>
<sequence length="296" mass="33236">MVIREPSSDGRPPHRSPSPTYPHTAHSTACPPAHRDTTPSPTIPGVSPSIPGVSFTRVTMSGVNPPLYTHSPRHTTTPISARSPAPSPSIHGVTMSGVNPPLYTHSLRHTTTPISARPPTPSPSINGVSFPRGTVSSVTPPLHTHSPGYNNTHFSARPPTLSSNLLPDVRFLELLGINGGFMPVPEVQQEQEQEQEQEQQQEQQQHCEQEHQSQQQEREAAQQRRVRRRYYEVVPKYKTRYILEIKGDSLEPSKISAKYIREAIQAVYKKLWPMYKDVKKEIGDKVFKEFKIKRNN</sequence>
<feature type="compositionally biased region" description="Basic and acidic residues" evidence="1">
    <location>
        <begin position="205"/>
        <end position="222"/>
    </location>
</feature>
<feature type="region of interest" description="Disordered" evidence="1">
    <location>
        <begin position="113"/>
        <end position="155"/>
    </location>
</feature>
<comment type="caution">
    <text evidence="2">The sequence shown here is derived from an EMBL/GenBank/DDBJ whole genome shotgun (WGS) entry which is preliminary data.</text>
</comment>
<evidence type="ECO:0000256" key="1">
    <source>
        <dbReference type="SAM" id="MobiDB-lite"/>
    </source>
</evidence>
<feature type="compositionally biased region" description="Low complexity" evidence="1">
    <location>
        <begin position="78"/>
        <end position="88"/>
    </location>
</feature>
<feature type="region of interest" description="Disordered" evidence="1">
    <location>
        <begin position="1"/>
        <end position="51"/>
    </location>
</feature>